<dbReference type="PANTHER" id="PTHR47338:SF29">
    <property type="entry name" value="ZN(2)-C6 FUNGAL-TYPE DOMAIN-CONTAINING PROTEIN"/>
    <property type="match status" value="1"/>
</dbReference>
<organism evidence="8 9">
    <name type="scientific">Psilocybe cyanescens</name>
    <dbReference type="NCBI Taxonomy" id="93625"/>
    <lineage>
        <taxon>Eukaryota</taxon>
        <taxon>Fungi</taxon>
        <taxon>Dikarya</taxon>
        <taxon>Basidiomycota</taxon>
        <taxon>Agaricomycotina</taxon>
        <taxon>Agaricomycetes</taxon>
        <taxon>Agaricomycetidae</taxon>
        <taxon>Agaricales</taxon>
        <taxon>Agaricineae</taxon>
        <taxon>Strophariaceae</taxon>
        <taxon>Psilocybe</taxon>
    </lineage>
</organism>
<gene>
    <name evidence="8" type="ORF">CVT25_010293</name>
</gene>
<dbReference type="CDD" id="cd12148">
    <property type="entry name" value="fungal_TF_MHR"/>
    <property type="match status" value="1"/>
</dbReference>
<dbReference type="CDD" id="cd00067">
    <property type="entry name" value="GAL4"/>
    <property type="match status" value="1"/>
</dbReference>
<evidence type="ECO:0000256" key="4">
    <source>
        <dbReference type="ARBA" id="ARBA00023163"/>
    </source>
</evidence>
<dbReference type="GO" id="GO:0006351">
    <property type="term" value="P:DNA-templated transcription"/>
    <property type="evidence" value="ECO:0007669"/>
    <property type="project" value="InterPro"/>
</dbReference>
<evidence type="ECO:0000259" key="7">
    <source>
        <dbReference type="PROSITE" id="PS50048"/>
    </source>
</evidence>
<evidence type="ECO:0000256" key="6">
    <source>
        <dbReference type="SAM" id="MobiDB-lite"/>
    </source>
</evidence>
<dbReference type="InterPro" id="IPR050815">
    <property type="entry name" value="TF_fung"/>
</dbReference>
<comment type="caution">
    <text evidence="8">The sequence shown here is derived from an EMBL/GenBank/DDBJ whole genome shotgun (WGS) entry which is preliminary data.</text>
</comment>
<protein>
    <recommendedName>
        <fullName evidence="7">Zn(2)-C6 fungal-type domain-containing protein</fullName>
    </recommendedName>
</protein>
<dbReference type="PANTHER" id="PTHR47338">
    <property type="entry name" value="ZN(II)2CYS6 TRANSCRIPTION FACTOR (EUROFUNG)-RELATED"/>
    <property type="match status" value="1"/>
</dbReference>
<dbReference type="SMART" id="SM00066">
    <property type="entry name" value="GAL4"/>
    <property type="match status" value="1"/>
</dbReference>
<dbReference type="Gene3D" id="4.10.240.10">
    <property type="entry name" value="Zn(2)-C6 fungal-type DNA-binding domain"/>
    <property type="match status" value="1"/>
</dbReference>
<dbReference type="SUPFAM" id="SSF57701">
    <property type="entry name" value="Zn2/Cys6 DNA-binding domain"/>
    <property type="match status" value="1"/>
</dbReference>
<sequence length="617" mass="68171">MISDSLKGSKAPNKPTKPLKRGKACMSCRFLKIKCDGEKPICGPCRNHPRDDECEYADGPGRSRTKTLEDTVSRLEARLLELENPDSSTPSVVLHDPYPSPFQIQRLSKSPPLHLSEPPAVFGPLSPFSPTSTTSSLPSGRHWNNFSTLREKTELTGSSGSSTSPIRYPIAMPYLGIEEPPYGHLQASLDVFFLHAPQFGFFLNVNSFRHSALLAFNLGHPSRPTPGLLNVVHLLGIHFSQPEALQGQESALLTRAVQYVATDLMSTHPNKVIHTLQAEVLLAYYFFRTGSLLEAKCRTGTAISLALGSGLHKIRSANFMVPSTIGIGSHDQAYFLPHPSDTLQEAERINGFWAVLVLHKFITVALEVPAHVCGALEAPGMQIDTPWPIDIDQFEEGIIPPELQGNSTVRAFLNGYLVDNRNSDSSTALATKAAILFHRAAHLTGQWSPNMSPRDKVAYDAAAKSVNTLLDSFRTNLGPIPKLSPRDPSVRTVLLTHALVDAASIKLHWIFSYAYPESKQICLSAARNMVNYGDLDLQSLMIINPIMGNLWMTACLVFVDEISRTRQMQSAWPEHTSVEEELMESYRNGLKAMSLFSQDSILMRYQLTKVQEAFEAI</sequence>
<dbReference type="Proteomes" id="UP000283269">
    <property type="component" value="Unassembled WGS sequence"/>
</dbReference>
<dbReference type="EMBL" id="NHYD01003968">
    <property type="protein sequence ID" value="PPQ67854.1"/>
    <property type="molecule type" value="Genomic_DNA"/>
</dbReference>
<dbReference type="InterPro" id="IPR001138">
    <property type="entry name" value="Zn2Cys6_DnaBD"/>
</dbReference>
<dbReference type="STRING" id="93625.A0A409VNL2"/>
<evidence type="ECO:0000313" key="8">
    <source>
        <dbReference type="EMBL" id="PPQ67854.1"/>
    </source>
</evidence>
<name>A0A409VNL2_PSICY</name>
<evidence type="ECO:0000256" key="5">
    <source>
        <dbReference type="ARBA" id="ARBA00023242"/>
    </source>
</evidence>
<proteinExistence type="predicted"/>
<evidence type="ECO:0000256" key="1">
    <source>
        <dbReference type="ARBA" id="ARBA00004123"/>
    </source>
</evidence>
<dbReference type="AlphaFoldDB" id="A0A409VNL2"/>
<evidence type="ECO:0000256" key="2">
    <source>
        <dbReference type="ARBA" id="ARBA00022723"/>
    </source>
</evidence>
<dbReference type="GO" id="GO:0005634">
    <property type="term" value="C:nucleus"/>
    <property type="evidence" value="ECO:0007669"/>
    <property type="project" value="UniProtKB-SubCell"/>
</dbReference>
<evidence type="ECO:0000256" key="3">
    <source>
        <dbReference type="ARBA" id="ARBA00023015"/>
    </source>
</evidence>
<dbReference type="PROSITE" id="PS50048">
    <property type="entry name" value="ZN2_CY6_FUNGAL_2"/>
    <property type="match status" value="1"/>
</dbReference>
<dbReference type="PROSITE" id="PS00463">
    <property type="entry name" value="ZN2_CY6_FUNGAL_1"/>
    <property type="match status" value="1"/>
</dbReference>
<dbReference type="InterPro" id="IPR007219">
    <property type="entry name" value="XnlR_reg_dom"/>
</dbReference>
<feature type="region of interest" description="Disordered" evidence="6">
    <location>
        <begin position="1"/>
        <end position="21"/>
    </location>
</feature>
<keyword evidence="9" id="KW-1185">Reference proteome</keyword>
<evidence type="ECO:0000313" key="9">
    <source>
        <dbReference type="Proteomes" id="UP000283269"/>
    </source>
</evidence>
<dbReference type="InParanoid" id="A0A409VNL2"/>
<feature type="domain" description="Zn(2)-C6 fungal-type" evidence="7">
    <location>
        <begin position="24"/>
        <end position="56"/>
    </location>
</feature>
<dbReference type="GO" id="GO:0003677">
    <property type="term" value="F:DNA binding"/>
    <property type="evidence" value="ECO:0007669"/>
    <property type="project" value="InterPro"/>
</dbReference>
<dbReference type="Pfam" id="PF04082">
    <property type="entry name" value="Fungal_trans"/>
    <property type="match status" value="1"/>
</dbReference>
<keyword evidence="2" id="KW-0479">Metal-binding</keyword>
<dbReference type="GO" id="GO:0000981">
    <property type="term" value="F:DNA-binding transcription factor activity, RNA polymerase II-specific"/>
    <property type="evidence" value="ECO:0007669"/>
    <property type="project" value="InterPro"/>
</dbReference>
<keyword evidence="4" id="KW-0804">Transcription</keyword>
<keyword evidence="5" id="KW-0539">Nucleus</keyword>
<reference evidence="8 9" key="1">
    <citation type="journal article" date="2018" name="Evol. Lett.">
        <title>Horizontal gene cluster transfer increased hallucinogenic mushroom diversity.</title>
        <authorList>
            <person name="Reynolds H.T."/>
            <person name="Vijayakumar V."/>
            <person name="Gluck-Thaler E."/>
            <person name="Korotkin H.B."/>
            <person name="Matheny P.B."/>
            <person name="Slot J.C."/>
        </authorList>
    </citation>
    <scope>NUCLEOTIDE SEQUENCE [LARGE SCALE GENOMIC DNA]</scope>
    <source>
        <strain evidence="8 9">2631</strain>
    </source>
</reference>
<dbReference type="OrthoDB" id="2309723at2759"/>
<dbReference type="InterPro" id="IPR036864">
    <property type="entry name" value="Zn2-C6_fun-type_DNA-bd_sf"/>
</dbReference>
<accession>A0A409VNL2</accession>
<keyword evidence="3" id="KW-0805">Transcription regulation</keyword>
<comment type="subcellular location">
    <subcellularLocation>
        <location evidence="1">Nucleus</location>
    </subcellularLocation>
</comment>
<dbReference type="GO" id="GO:0008270">
    <property type="term" value="F:zinc ion binding"/>
    <property type="evidence" value="ECO:0007669"/>
    <property type="project" value="InterPro"/>
</dbReference>
<dbReference type="Pfam" id="PF00172">
    <property type="entry name" value="Zn_clus"/>
    <property type="match status" value="1"/>
</dbReference>